<evidence type="ECO:0000313" key="2">
    <source>
        <dbReference type="Proteomes" id="UP000595662"/>
    </source>
</evidence>
<dbReference type="AlphaFoldDB" id="A0A7T6XUZ1"/>
<evidence type="ECO:0000313" key="1">
    <source>
        <dbReference type="EMBL" id="QQK47653.1"/>
    </source>
</evidence>
<dbReference type="RefSeq" id="XP_014539021.1">
    <property type="nucleotide sequence ID" value="XM_014683535.1"/>
</dbReference>
<reference evidence="1 2" key="1">
    <citation type="submission" date="2020-08" db="EMBL/GenBank/DDBJ databases">
        <title>The completed genome sequence of the pathogenic ascomycete fungus Penicillium digitatum.</title>
        <authorList>
            <person name="Wang M."/>
        </authorList>
    </citation>
    <scope>NUCLEOTIDE SEQUENCE [LARGE SCALE GENOMIC DNA]</scope>
    <source>
        <strain evidence="1 2">PdW03</strain>
    </source>
</reference>
<protein>
    <submittedName>
        <fullName evidence="1">D-isomer specific 2-hydroxyacid dehydrogenase, NAD-binding</fullName>
    </submittedName>
</protein>
<dbReference type="GeneID" id="26228595"/>
<dbReference type="VEuPathDB" id="FungiDB:PDIP_02720"/>
<accession>A0A7T6XUZ1</accession>
<name>A0A7T6XUZ1_PENDI</name>
<dbReference type="Proteomes" id="UP000595662">
    <property type="component" value="Chromosome 6"/>
</dbReference>
<dbReference type="EMBL" id="CP060779">
    <property type="protein sequence ID" value="QQK47653.1"/>
    <property type="molecule type" value="Genomic_DNA"/>
</dbReference>
<organism evidence="1 2">
    <name type="scientific">Penicillium digitatum</name>
    <name type="common">Green mold</name>
    <dbReference type="NCBI Taxonomy" id="36651"/>
    <lineage>
        <taxon>Eukaryota</taxon>
        <taxon>Fungi</taxon>
        <taxon>Dikarya</taxon>
        <taxon>Ascomycota</taxon>
        <taxon>Pezizomycotina</taxon>
        <taxon>Eurotiomycetes</taxon>
        <taxon>Eurotiomycetidae</taxon>
        <taxon>Eurotiales</taxon>
        <taxon>Aspergillaceae</taxon>
        <taxon>Penicillium</taxon>
    </lineage>
</organism>
<sequence length="105" mass="11446">MSGQAAAVPAAVPAAAPAITPLSIRRAFEVGIVNLRASIDRRDAMASNPPFDAHEFEVLSERILDTKVEFAKQIRRWGDRWDAVILANLYGQLIGAMPDDEGNFP</sequence>
<dbReference type="KEGG" id="pdp:PDIP_02720"/>
<dbReference type="OMA" id="ALSEHIW"/>
<gene>
    <name evidence="1" type="ORF">Pdw03_5288</name>
</gene>
<proteinExistence type="predicted"/>